<dbReference type="EMBL" id="JBBGZW010000002">
    <property type="protein sequence ID" value="MEJ5047589.1"/>
    <property type="molecule type" value="Genomic_DNA"/>
</dbReference>
<dbReference type="InterPro" id="IPR036709">
    <property type="entry name" value="Autotransporte_beta_dom_sf"/>
</dbReference>
<comment type="caution">
    <text evidence="3">The sequence shown here is derived from an EMBL/GenBank/DDBJ whole genome shotgun (WGS) entry which is preliminary data.</text>
</comment>
<dbReference type="InterPro" id="IPR005546">
    <property type="entry name" value="Autotransporte_beta"/>
</dbReference>
<accession>A0ABU8Q0A1</accession>
<gene>
    <name evidence="3" type="ORF">WH298_20595</name>
</gene>
<feature type="chain" id="PRO_5046473684" evidence="1">
    <location>
        <begin position="28"/>
        <end position="1962"/>
    </location>
</feature>
<name>A0ABU8Q0A1_9GAMM</name>
<evidence type="ECO:0000313" key="3">
    <source>
        <dbReference type="EMBL" id="MEJ5047589.1"/>
    </source>
</evidence>
<dbReference type="InterPro" id="IPR011050">
    <property type="entry name" value="Pectin_lyase_fold/virulence"/>
</dbReference>
<dbReference type="NCBIfam" id="TIGR01414">
    <property type="entry name" value="autotrans_barl"/>
    <property type="match status" value="1"/>
</dbReference>
<evidence type="ECO:0000259" key="2">
    <source>
        <dbReference type="PROSITE" id="PS51208"/>
    </source>
</evidence>
<reference evidence="3 4" key="1">
    <citation type="submission" date="2023-12" db="EMBL/GenBank/DDBJ databases">
        <title>Gut-associated functions are favored during microbiome assembly across C. elegans life.</title>
        <authorList>
            <person name="Zimmermann J."/>
        </authorList>
    </citation>
    <scope>NUCLEOTIDE SEQUENCE [LARGE SCALE GENOMIC DNA]</scope>
    <source>
        <strain evidence="3 4">BIGb0393</strain>
    </source>
</reference>
<dbReference type="RefSeq" id="WP_238344496.1">
    <property type="nucleotide sequence ID" value="NZ_JACAWY010000002.1"/>
</dbReference>
<keyword evidence="4" id="KW-1185">Reference proteome</keyword>
<evidence type="ECO:0000313" key="4">
    <source>
        <dbReference type="Proteomes" id="UP001362100"/>
    </source>
</evidence>
<dbReference type="SUPFAM" id="SSF51126">
    <property type="entry name" value="Pectin lyase-like"/>
    <property type="match status" value="1"/>
</dbReference>
<protein>
    <submittedName>
        <fullName evidence="3">Autotransporter outer membrane beta-barrel domain-containing protein</fullName>
    </submittedName>
</protein>
<dbReference type="SUPFAM" id="SSF103515">
    <property type="entry name" value="Autotransporter"/>
    <property type="match status" value="1"/>
</dbReference>
<dbReference type="PANTHER" id="PTHR35037">
    <property type="entry name" value="C-TERMINAL REGION OF AIDA-LIKE PROTEIN"/>
    <property type="match status" value="1"/>
</dbReference>
<sequence>MLFKLKPLVISLLAAQGMMYPAAQTSAAIIQPFTPEKSDNKAGVFCVCNGSTQSLTGLPQFTPGKSAEVATTLGQLQDEGRIFTDSLTGKERLSLGSQNYDVLVSDVANGLYSHYATYDSAALRNLAPISLNQAVTDYEDVTDQQYLNARVASVSNGTINVQLGTTGASTTANGWEMAAKQSRLFTAMSSGNMNWDSDNRVDFSAIQAPAGARWAYSDDALVNYRGNFTVTTKDGKVTNFNVSNVSELQRYNDWLIAQLQSANLDPATYNSEFDKAFSFTSGSVVWALNTRDPDDEVLKPIGERVVLSADGPKATATINAGKTLEVVNANGGAMRADNGATATINGTLSSSGNRLTDNNALVLTNGSRGTNNGVINGGFLNNADGSGVDSRTLGYNAATVEVNNSRFTNNGVLNHALSDGSSAITLRDGNAVNNGTLNLGVTETVGTGSSAGVVMGGTTSSFTNNGTLYIGRTPQSSATDVTTDVAINQSGGTRGMTQLFDSSAVNNGHIVIGSLVQNATAMRVENAPDAVTLNNGIIDVNGRAQFKPAENIAMQVINSGSGGQVGNAGIINLNGDNSTGLKITATPGNSAHAWSTGAINVSGDADAANGTRNTAVWVTGEDGGATSADLSGPITLSGEAAIGIRAEGNATVNVAPSAVPISGSGQYQINFLAIGPDAKINLPSNGQYGVSSGYSTIFRYQDGADFDGSGMTLTPDASFSTGVIGSGEGTDINTHGARLNIGGYSTGVVVEGGAQGTIDAATQLNFGNYNSLAALVDGNKHDLTGYITNSLTHPFSNTSLTNHAAMRSDFDRQMGLIAQNQAQLVNTGNIAFGGSDTIGIQSLWGANVTNSGDISVTNGSTALYAQGYSFSDPLAATINNSGTLNVTAGNAPGYAPSHGILGVGDNVEINQNGTINVYGSNAVAAELSGGGLLRLGENSKVVFHDTNQTGYVSTAAFANIVSSGGQTDVSTAGSTLYRLAAGSIFYPLQPAAITLSGANTTGIDASGVGTTLFGSDQYNVTGEGATAVRGSEGAYGSVNNAITLSGNHTTGVATDSGGANLYLTAPITGSGDNVTALSSGNGARVQNFSTIDLLGNNSTGAHLYAGGNFINAGNVHVANGVGVDVSTGYGQYTQMSGQLQVDNGSALRVGNGGVLNIVGDGADDYFNYTSTTFANNHADTVLLDRGASGFIADHVVLSANKGNVINNRAETSNISLNRVRLDINGGTGIRSATSFDEGGSAYINVTGSGTGYLFANEDGSTTSNDLVIGPDYYMFVSGDSTGVRANTSGKVITEGTIAVYDQNGGSAIVTSTASEVINRGGIISLSTVSPIIDLRGGQSVFINEGNISAPFPETVIVAGGATNDQFALLSGKVVGDVNTGNGNDTLQLSGGTLDGSLTMGSGSNQALVENVSLANTRHITTGNGAGSTLSFNQITARGGSLAADDLSKGTNLGSGWSTINFANTQWTLTDNLKLAHSTINIGAGSTLFAGDGVNPLLSGATDDSLVVNNAGTLDLTNGSGAPGNTLTIDGDLASSGGRVKLNTQIAAGGSSDTLRVNGNTRGTTLLDVTPVAASAAILTPEQGISLAQVSGTASASSFVLSNDYVASGPWQYGLYGTQNAAAWNYRLANNFITDAAGSVVRPQVTPQMPAYISAPVGLAYYNMAVMDDLHKRLGELRSDSSAASGEMFIRYLGSNLKYKTNRDVSQYGYDFDLDYSAVQLGGNLLYLQGANDSLRAGVAYTRGNARIRPDAVDGYSSTSFDNDTLSLYATWLRDSGLYLDGALSFDWHRGDTDIARQKEVGKLKGNGWGASLESGYPWQFANGIRLEPQAQLMYLQLNMDDVVDRDNTRVSWGNYDQTIGRVGARLDRTWQDQAGQQYTPYLRTSYTRGWGGSATTRAGASGAPDSVRFDSGKFGQMWDIGLGGTATLKSDVSLYAEADYRQEIDGNGAKGWRYNAGVRWMF</sequence>
<feature type="signal peptide" evidence="1">
    <location>
        <begin position="1"/>
        <end position="27"/>
    </location>
</feature>
<evidence type="ECO:0000256" key="1">
    <source>
        <dbReference type="SAM" id="SignalP"/>
    </source>
</evidence>
<dbReference type="InterPro" id="IPR012332">
    <property type="entry name" value="Autotransporter_pectin_lyase_C"/>
</dbReference>
<dbReference type="InterPro" id="IPR006315">
    <property type="entry name" value="OM_autotransptr_brl_dom"/>
</dbReference>
<keyword evidence="1" id="KW-0732">Signal</keyword>
<organism evidence="3 4">
    <name type="scientific">Pantoea nemavictus</name>
    <dbReference type="NCBI Taxonomy" id="2726955"/>
    <lineage>
        <taxon>Bacteria</taxon>
        <taxon>Pseudomonadati</taxon>
        <taxon>Pseudomonadota</taxon>
        <taxon>Gammaproteobacteria</taxon>
        <taxon>Enterobacterales</taxon>
        <taxon>Erwiniaceae</taxon>
        <taxon>Pantoea</taxon>
    </lineage>
</organism>
<dbReference type="Pfam" id="PF03797">
    <property type="entry name" value="Autotransporter"/>
    <property type="match status" value="1"/>
</dbReference>
<dbReference type="PANTHER" id="PTHR35037:SF3">
    <property type="entry name" value="C-TERMINAL REGION OF AIDA-LIKE PROTEIN"/>
    <property type="match status" value="1"/>
</dbReference>
<dbReference type="PROSITE" id="PS51208">
    <property type="entry name" value="AUTOTRANSPORTER"/>
    <property type="match status" value="1"/>
</dbReference>
<dbReference type="Proteomes" id="UP001362100">
    <property type="component" value="Unassembled WGS sequence"/>
</dbReference>
<dbReference type="Gene3D" id="2.40.128.130">
    <property type="entry name" value="Autotransporter beta-domain"/>
    <property type="match status" value="1"/>
</dbReference>
<proteinExistence type="predicted"/>
<dbReference type="Gene3D" id="2.160.20.20">
    <property type="match status" value="1"/>
</dbReference>
<feature type="domain" description="Autotransporter" evidence="2">
    <location>
        <begin position="1680"/>
        <end position="1962"/>
    </location>
</feature>
<dbReference type="SMART" id="SM00869">
    <property type="entry name" value="Autotransporter"/>
    <property type="match status" value="1"/>
</dbReference>
<dbReference type="InterPro" id="IPR051551">
    <property type="entry name" value="Autotransporter_adhesion"/>
</dbReference>